<dbReference type="AlphaFoldDB" id="A0A314YZ64"/>
<evidence type="ECO:0000256" key="1">
    <source>
        <dbReference type="SAM" id="Phobius"/>
    </source>
</evidence>
<evidence type="ECO:0000313" key="2">
    <source>
        <dbReference type="EMBL" id="PQQ10178.1"/>
    </source>
</evidence>
<feature type="transmembrane region" description="Helical" evidence="1">
    <location>
        <begin position="30"/>
        <end position="54"/>
    </location>
</feature>
<name>A0A314YZ64_PRUYE</name>
<accession>A0A314YZ64</accession>
<dbReference type="EMBL" id="PJQY01000540">
    <property type="protein sequence ID" value="PQQ10178.1"/>
    <property type="molecule type" value="Genomic_DNA"/>
</dbReference>
<reference evidence="2 3" key="1">
    <citation type="submission" date="2018-02" db="EMBL/GenBank/DDBJ databases">
        <title>Draft genome of wild Prunus yedoensis var. nudiflora.</title>
        <authorList>
            <person name="Baek S."/>
            <person name="Kim J.-H."/>
            <person name="Choi K."/>
            <person name="Kim G.-B."/>
            <person name="Cho A."/>
            <person name="Jang H."/>
            <person name="Shin C.-H."/>
            <person name="Yu H.-J."/>
            <person name="Mun J.-H."/>
        </authorList>
    </citation>
    <scope>NUCLEOTIDE SEQUENCE [LARGE SCALE GENOMIC DNA]</scope>
    <source>
        <strain evidence="3">cv. Jeju island</strain>
        <tissue evidence="2">Leaf</tissue>
    </source>
</reference>
<evidence type="ECO:0000313" key="3">
    <source>
        <dbReference type="Proteomes" id="UP000250321"/>
    </source>
</evidence>
<dbReference type="OrthoDB" id="1102094at2759"/>
<keyword evidence="1" id="KW-0812">Transmembrane</keyword>
<sequence length="96" mass="10748">MADVAGRPANFWLQSNALLRKNLTFQKRRMCANIALILIPAFFCSLFAVFQIVVDVYTSKPNTKCGSDPAEIGHFDESCPIPKPPEWPALLKIPQE</sequence>
<organism evidence="2 3">
    <name type="scientific">Prunus yedoensis var. nudiflora</name>
    <dbReference type="NCBI Taxonomy" id="2094558"/>
    <lineage>
        <taxon>Eukaryota</taxon>
        <taxon>Viridiplantae</taxon>
        <taxon>Streptophyta</taxon>
        <taxon>Embryophyta</taxon>
        <taxon>Tracheophyta</taxon>
        <taxon>Spermatophyta</taxon>
        <taxon>Magnoliopsida</taxon>
        <taxon>eudicotyledons</taxon>
        <taxon>Gunneridae</taxon>
        <taxon>Pentapetalae</taxon>
        <taxon>rosids</taxon>
        <taxon>fabids</taxon>
        <taxon>Rosales</taxon>
        <taxon>Rosaceae</taxon>
        <taxon>Amygdaloideae</taxon>
        <taxon>Amygdaleae</taxon>
        <taxon>Prunus</taxon>
    </lineage>
</organism>
<gene>
    <name evidence="2" type="ORF">Pyn_12025</name>
</gene>
<keyword evidence="1" id="KW-0472">Membrane</keyword>
<comment type="caution">
    <text evidence="2">The sequence shown here is derived from an EMBL/GenBank/DDBJ whole genome shotgun (WGS) entry which is preliminary data.</text>
</comment>
<keyword evidence="1" id="KW-1133">Transmembrane helix</keyword>
<keyword evidence="3" id="KW-1185">Reference proteome</keyword>
<protein>
    <submittedName>
        <fullName evidence="2">ABC transporter A family member 12-like</fullName>
    </submittedName>
</protein>
<proteinExistence type="predicted"/>
<dbReference type="STRING" id="2094558.A0A314YZ64"/>
<dbReference type="Proteomes" id="UP000250321">
    <property type="component" value="Unassembled WGS sequence"/>
</dbReference>